<protein>
    <recommendedName>
        <fullName evidence="2">N-acetyltransferase domain-containing protein</fullName>
    </recommendedName>
</protein>
<sequence>MNAASQPAYSIECSQARQSPEHDQICAWLRDYNWQSNQSFMDLATHDPQFESPLLLVAKQQGQVVGGLIADQRLTWLRISIMAVDPQYRRRGIGRQLLTEAERWAKQHACRYLYVDTMQYQSPEFYQLAGFQIVGELPDWDSHGHTKFFLMKTI</sequence>
<dbReference type="EMBL" id="PUIB01000018">
    <property type="protein sequence ID" value="PQO33068.1"/>
    <property type="molecule type" value="Genomic_DNA"/>
</dbReference>
<dbReference type="RefSeq" id="WP_105356222.1">
    <property type="nucleotide sequence ID" value="NZ_PUIB01000018.1"/>
</dbReference>
<dbReference type="PROSITE" id="PS51186">
    <property type="entry name" value="GNAT"/>
    <property type="match status" value="1"/>
</dbReference>
<dbReference type="CDD" id="cd04301">
    <property type="entry name" value="NAT_SF"/>
    <property type="match status" value="1"/>
</dbReference>
<dbReference type="OrthoDB" id="9787920at2"/>
<dbReference type="Pfam" id="PF00583">
    <property type="entry name" value="Acetyltransf_1"/>
    <property type="match status" value="1"/>
</dbReference>
<keyword evidence="1" id="KW-0808">Transferase</keyword>
<dbReference type="PANTHER" id="PTHR13947">
    <property type="entry name" value="GNAT FAMILY N-ACETYLTRANSFERASE"/>
    <property type="match status" value="1"/>
</dbReference>
<reference evidence="3 4" key="1">
    <citation type="submission" date="2018-02" db="EMBL/GenBank/DDBJ databases">
        <title>Comparative genomes isolates from brazilian mangrove.</title>
        <authorList>
            <person name="Araujo J.E."/>
            <person name="Taketani R.G."/>
            <person name="Silva M.C.P."/>
            <person name="Loureco M.V."/>
            <person name="Andreote F.D."/>
        </authorList>
    </citation>
    <scope>NUCLEOTIDE SEQUENCE [LARGE SCALE GENOMIC DNA]</scope>
    <source>
        <strain evidence="3 4">NAP PRIS-MGV</strain>
    </source>
</reference>
<dbReference type="Proteomes" id="UP000239388">
    <property type="component" value="Unassembled WGS sequence"/>
</dbReference>
<evidence type="ECO:0000256" key="1">
    <source>
        <dbReference type="ARBA" id="ARBA00022679"/>
    </source>
</evidence>
<dbReference type="SUPFAM" id="SSF55729">
    <property type="entry name" value="Acyl-CoA N-acyltransferases (Nat)"/>
    <property type="match status" value="1"/>
</dbReference>
<evidence type="ECO:0000313" key="3">
    <source>
        <dbReference type="EMBL" id="PQO33068.1"/>
    </source>
</evidence>
<evidence type="ECO:0000259" key="2">
    <source>
        <dbReference type="PROSITE" id="PS51186"/>
    </source>
</evidence>
<dbReference type="InterPro" id="IPR016181">
    <property type="entry name" value="Acyl_CoA_acyltransferase"/>
</dbReference>
<feature type="domain" description="N-acetyltransferase" evidence="2">
    <location>
        <begin position="11"/>
        <end position="154"/>
    </location>
</feature>
<dbReference type="AlphaFoldDB" id="A0A2S8FLK9"/>
<evidence type="ECO:0000313" key="4">
    <source>
        <dbReference type="Proteomes" id="UP000239388"/>
    </source>
</evidence>
<dbReference type="InterPro" id="IPR050769">
    <property type="entry name" value="NAT_camello-type"/>
</dbReference>
<accession>A0A2S8FLK9</accession>
<organism evidence="3 4">
    <name type="scientific">Blastopirellula marina</name>
    <dbReference type="NCBI Taxonomy" id="124"/>
    <lineage>
        <taxon>Bacteria</taxon>
        <taxon>Pseudomonadati</taxon>
        <taxon>Planctomycetota</taxon>
        <taxon>Planctomycetia</taxon>
        <taxon>Pirellulales</taxon>
        <taxon>Pirellulaceae</taxon>
        <taxon>Blastopirellula</taxon>
    </lineage>
</organism>
<comment type="caution">
    <text evidence="3">The sequence shown here is derived from an EMBL/GenBank/DDBJ whole genome shotgun (WGS) entry which is preliminary data.</text>
</comment>
<dbReference type="PANTHER" id="PTHR13947:SF37">
    <property type="entry name" value="LD18367P"/>
    <property type="match status" value="1"/>
</dbReference>
<gene>
    <name evidence="3" type="ORF">C5Y98_18200</name>
</gene>
<dbReference type="GO" id="GO:0008080">
    <property type="term" value="F:N-acetyltransferase activity"/>
    <property type="evidence" value="ECO:0007669"/>
    <property type="project" value="InterPro"/>
</dbReference>
<name>A0A2S8FLK9_9BACT</name>
<dbReference type="InterPro" id="IPR000182">
    <property type="entry name" value="GNAT_dom"/>
</dbReference>
<dbReference type="Gene3D" id="3.40.630.30">
    <property type="match status" value="1"/>
</dbReference>
<proteinExistence type="predicted"/>